<gene>
    <name evidence="1" type="ORF">WG66_10164</name>
</gene>
<name>A0A0W0FLP4_MONRR</name>
<reference evidence="1 2" key="1">
    <citation type="submission" date="2015-12" db="EMBL/GenBank/DDBJ databases">
        <title>Draft genome sequence of Moniliophthora roreri, the causal agent of frosty pod rot of cacao.</title>
        <authorList>
            <person name="Aime M.C."/>
            <person name="Diaz-Valderrama J.R."/>
            <person name="Kijpornyongpan T."/>
            <person name="Phillips-Mora W."/>
        </authorList>
    </citation>
    <scope>NUCLEOTIDE SEQUENCE [LARGE SCALE GENOMIC DNA]</scope>
    <source>
        <strain evidence="1 2">MCA 2952</strain>
    </source>
</reference>
<evidence type="ECO:0000313" key="2">
    <source>
        <dbReference type="Proteomes" id="UP000054988"/>
    </source>
</evidence>
<organism evidence="1 2">
    <name type="scientific">Moniliophthora roreri</name>
    <name type="common">Frosty pod rot fungus</name>
    <name type="synonym">Monilia roreri</name>
    <dbReference type="NCBI Taxonomy" id="221103"/>
    <lineage>
        <taxon>Eukaryota</taxon>
        <taxon>Fungi</taxon>
        <taxon>Dikarya</taxon>
        <taxon>Basidiomycota</taxon>
        <taxon>Agaricomycotina</taxon>
        <taxon>Agaricomycetes</taxon>
        <taxon>Agaricomycetidae</taxon>
        <taxon>Agaricales</taxon>
        <taxon>Marasmiineae</taxon>
        <taxon>Marasmiaceae</taxon>
        <taxon>Moniliophthora</taxon>
    </lineage>
</organism>
<dbReference type="AlphaFoldDB" id="A0A0W0FLP4"/>
<evidence type="ECO:0000313" key="1">
    <source>
        <dbReference type="EMBL" id="KTB37231.1"/>
    </source>
</evidence>
<protein>
    <submittedName>
        <fullName evidence="1">Uncharacterized protein</fullName>
    </submittedName>
</protein>
<comment type="caution">
    <text evidence="1">The sequence shown here is derived from an EMBL/GenBank/DDBJ whole genome shotgun (WGS) entry which is preliminary data.</text>
</comment>
<proteinExistence type="predicted"/>
<dbReference type="Proteomes" id="UP000054988">
    <property type="component" value="Unassembled WGS sequence"/>
</dbReference>
<accession>A0A0W0FLP4</accession>
<dbReference type="EMBL" id="LATX01001864">
    <property type="protein sequence ID" value="KTB37231.1"/>
    <property type="molecule type" value="Genomic_DNA"/>
</dbReference>
<sequence length="528" mass="59989">MSSRSVSSRTTAATSLVTLTGPGALAGKAIYMLGKATLKGVDRIIIYRRLSAISSRFPHKNSAEIRGIQQAYYDLLELSRPIIYSKSIRDQALGMLLGQIGSRQSRYLLRSLLTWPEVEIGLLMSDIMMRFDPLRVPPLSDDTYLRDPIVNAYRIHVSDHEDHSLLPLIDFLEQMVSISDGSCVTILERGALDFMLHLYLTGFRDPAPSQGRTNTFGATAFLLACNSFLVLALQSTLGAELFRRHRVSRIWPPHPALDLHGSREAWSTRQQFWRDAERVLLKWRISSIHELMLDTTKEFNKQTALDALIDCFELIQPQFSEDITYRALRSLHQAIVQGRSNNPVGRSTVVMAMKTYFSGSSEMHMVETLNRIIDMAEALLLKHPAPTRFFSFEDDRPSFILNSVVHLIHLVAFLFERYADERNAMSTIGIIPLVEQALGILESSRVADDSVFFYNISDKSRDIELYSAIYGFHSLNAPIHIHVLRWSLILLKDPNQGGPPPTFSNLPDSWWDPEHDRNIDLYGWINNE</sequence>